<dbReference type="Pfam" id="PF12728">
    <property type="entry name" value="HTH_17"/>
    <property type="match status" value="1"/>
</dbReference>
<keyword evidence="2" id="KW-0238">DNA-binding</keyword>
<name>A0A3E1EZJ3_9FLAO</name>
<proteinExistence type="predicted"/>
<dbReference type="Gene3D" id="1.10.1660.10">
    <property type="match status" value="1"/>
</dbReference>
<organism evidence="2 3">
    <name type="scientific">Brumimicrobium aurantiacum</name>
    <dbReference type="NCBI Taxonomy" id="1737063"/>
    <lineage>
        <taxon>Bacteria</taxon>
        <taxon>Pseudomonadati</taxon>
        <taxon>Bacteroidota</taxon>
        <taxon>Flavobacteriia</taxon>
        <taxon>Flavobacteriales</taxon>
        <taxon>Crocinitomicaceae</taxon>
        <taxon>Brumimicrobium</taxon>
    </lineage>
</organism>
<evidence type="ECO:0000313" key="2">
    <source>
        <dbReference type="EMBL" id="RFC54877.1"/>
    </source>
</evidence>
<dbReference type="InterPro" id="IPR009061">
    <property type="entry name" value="DNA-bd_dom_put_sf"/>
</dbReference>
<feature type="domain" description="Helix-turn-helix" evidence="1">
    <location>
        <begin position="12"/>
        <end position="59"/>
    </location>
</feature>
<dbReference type="GO" id="GO:0003677">
    <property type="term" value="F:DNA binding"/>
    <property type="evidence" value="ECO:0007669"/>
    <property type="project" value="UniProtKB-KW"/>
</dbReference>
<dbReference type="InterPro" id="IPR041657">
    <property type="entry name" value="HTH_17"/>
</dbReference>
<reference evidence="2 3" key="1">
    <citation type="submission" date="2018-08" db="EMBL/GenBank/DDBJ databases">
        <title>The draft genome squence of Brumimicrobium sp. N62.</title>
        <authorList>
            <person name="Du Z.-J."/>
            <person name="Luo H.-R."/>
        </authorList>
    </citation>
    <scope>NUCLEOTIDE SEQUENCE [LARGE SCALE GENOMIC DNA]</scope>
    <source>
        <strain evidence="2 3">N62</strain>
    </source>
</reference>
<comment type="caution">
    <text evidence="2">The sequence shown here is derived from an EMBL/GenBank/DDBJ whole genome shotgun (WGS) entry which is preliminary data.</text>
</comment>
<dbReference type="RefSeq" id="WP_116879856.1">
    <property type="nucleotide sequence ID" value="NZ_QURB01000002.1"/>
</dbReference>
<sequence length="64" mass="7551">MIKKKIERFKEVLTPTEAAEYLGVSRRTVDRAAEDGKLNKYRINGGQRVFYKKEELEKLFTIED</sequence>
<evidence type="ECO:0000313" key="3">
    <source>
        <dbReference type="Proteomes" id="UP000257127"/>
    </source>
</evidence>
<protein>
    <submittedName>
        <fullName evidence="2">DNA-binding protein</fullName>
    </submittedName>
</protein>
<dbReference type="SUPFAM" id="SSF46955">
    <property type="entry name" value="Putative DNA-binding domain"/>
    <property type="match status" value="1"/>
</dbReference>
<dbReference type="NCBIfam" id="TIGR01764">
    <property type="entry name" value="excise"/>
    <property type="match status" value="1"/>
</dbReference>
<keyword evidence="3" id="KW-1185">Reference proteome</keyword>
<evidence type="ECO:0000259" key="1">
    <source>
        <dbReference type="Pfam" id="PF12728"/>
    </source>
</evidence>
<dbReference type="EMBL" id="QURB01000002">
    <property type="protein sequence ID" value="RFC54877.1"/>
    <property type="molecule type" value="Genomic_DNA"/>
</dbReference>
<dbReference type="InterPro" id="IPR010093">
    <property type="entry name" value="SinI_DNA-bd"/>
</dbReference>
<dbReference type="OrthoDB" id="515428at2"/>
<dbReference type="Proteomes" id="UP000257127">
    <property type="component" value="Unassembled WGS sequence"/>
</dbReference>
<gene>
    <name evidence="2" type="ORF">DXU93_03385</name>
</gene>
<dbReference type="AlphaFoldDB" id="A0A3E1EZJ3"/>
<accession>A0A3E1EZJ3</accession>